<evidence type="ECO:0000313" key="2">
    <source>
        <dbReference type="EMBL" id="CAA9540034.1"/>
    </source>
</evidence>
<organism evidence="2">
    <name type="scientific">uncultured Thermomicrobiales bacterium</name>
    <dbReference type="NCBI Taxonomy" id="1645740"/>
    <lineage>
        <taxon>Bacteria</taxon>
        <taxon>Pseudomonadati</taxon>
        <taxon>Thermomicrobiota</taxon>
        <taxon>Thermomicrobia</taxon>
        <taxon>Thermomicrobiales</taxon>
        <taxon>environmental samples</taxon>
    </lineage>
</organism>
<feature type="compositionally biased region" description="Low complexity" evidence="1">
    <location>
        <begin position="35"/>
        <end position="79"/>
    </location>
</feature>
<sequence>WNCPETCSTCCAGRAPATSRPPWPTVRPNSPRPGSTPTASTWSSTACRVSSRSGTSSGTREWRSRSATPTTRRTTSRSAVGWSISPRRARPSTSRSYPRSTSARPTPGTGAATKCGWSSPSSPRRSAASG</sequence>
<dbReference type="EMBL" id="CADCWF010000036">
    <property type="protein sequence ID" value="CAA9540034.1"/>
    <property type="molecule type" value="Genomic_DNA"/>
</dbReference>
<feature type="non-terminal residue" evidence="2">
    <location>
        <position position="130"/>
    </location>
</feature>
<protein>
    <submittedName>
        <fullName evidence="2">Oxidoreductase</fullName>
    </submittedName>
</protein>
<reference evidence="2" key="1">
    <citation type="submission" date="2020-02" db="EMBL/GenBank/DDBJ databases">
        <authorList>
            <person name="Meier V. D."/>
        </authorList>
    </citation>
    <scope>NUCLEOTIDE SEQUENCE</scope>
    <source>
        <strain evidence="2">AVDCRST_MAG59</strain>
    </source>
</reference>
<proteinExistence type="predicted"/>
<feature type="compositionally biased region" description="Low complexity" evidence="1">
    <location>
        <begin position="91"/>
        <end position="107"/>
    </location>
</feature>
<gene>
    <name evidence="2" type="ORF">AVDCRST_MAG59-766</name>
</gene>
<accession>A0A6J4U3L1</accession>
<evidence type="ECO:0000256" key="1">
    <source>
        <dbReference type="SAM" id="MobiDB-lite"/>
    </source>
</evidence>
<feature type="compositionally biased region" description="Low complexity" evidence="1">
    <location>
        <begin position="118"/>
        <end position="130"/>
    </location>
</feature>
<dbReference type="AlphaFoldDB" id="A0A6J4U3L1"/>
<feature type="region of interest" description="Disordered" evidence="1">
    <location>
        <begin position="12"/>
        <end position="130"/>
    </location>
</feature>
<name>A0A6J4U3L1_9BACT</name>
<feature type="non-terminal residue" evidence="2">
    <location>
        <position position="1"/>
    </location>
</feature>